<dbReference type="InterPro" id="IPR015422">
    <property type="entry name" value="PyrdxlP-dep_Trfase_small"/>
</dbReference>
<evidence type="ECO:0000256" key="6">
    <source>
        <dbReference type="PIRSR" id="PIRSR602129-50"/>
    </source>
</evidence>
<dbReference type="Proteomes" id="UP001152049">
    <property type="component" value="Unassembled WGS sequence"/>
</dbReference>
<evidence type="ECO:0000313" key="8">
    <source>
        <dbReference type="EMBL" id="KAJ4264249.1"/>
    </source>
</evidence>
<evidence type="ECO:0000256" key="4">
    <source>
        <dbReference type="ARBA" id="ARBA00022898"/>
    </source>
</evidence>
<dbReference type="Gene3D" id="3.90.1150.170">
    <property type="match status" value="1"/>
</dbReference>
<keyword evidence="4 6" id="KW-0663">Pyridoxal phosphate</keyword>
<evidence type="ECO:0008006" key="10">
    <source>
        <dbReference type="Google" id="ProtNLM"/>
    </source>
</evidence>
<dbReference type="InterPro" id="IPR021115">
    <property type="entry name" value="Pyridoxal-P_BS"/>
</dbReference>
<dbReference type="GO" id="GO:0030170">
    <property type="term" value="F:pyridoxal phosphate binding"/>
    <property type="evidence" value="ECO:0007669"/>
    <property type="project" value="InterPro"/>
</dbReference>
<dbReference type="InterPro" id="IPR010977">
    <property type="entry name" value="Aromatic_deC"/>
</dbReference>
<dbReference type="InterPro" id="IPR002129">
    <property type="entry name" value="PyrdxlP-dep_de-COase"/>
</dbReference>
<dbReference type="InterPro" id="IPR015421">
    <property type="entry name" value="PyrdxlP-dep_Trfase_major"/>
</dbReference>
<keyword evidence="5 7" id="KW-0456">Lyase</keyword>
<dbReference type="Gene3D" id="3.90.1150.10">
    <property type="entry name" value="Aspartate Aminotransferase, domain 1"/>
    <property type="match status" value="1"/>
</dbReference>
<feature type="modified residue" description="N6-(pyridoxal phosphate)lysine" evidence="6">
    <location>
        <position position="293"/>
    </location>
</feature>
<proteinExistence type="inferred from homology"/>
<protein>
    <recommendedName>
        <fullName evidence="10">Glutamic acid decarboxylase</fullName>
    </recommendedName>
</protein>
<organism evidence="8 9">
    <name type="scientific">Fusarium torreyae</name>
    <dbReference type="NCBI Taxonomy" id="1237075"/>
    <lineage>
        <taxon>Eukaryota</taxon>
        <taxon>Fungi</taxon>
        <taxon>Dikarya</taxon>
        <taxon>Ascomycota</taxon>
        <taxon>Pezizomycotina</taxon>
        <taxon>Sordariomycetes</taxon>
        <taxon>Hypocreomycetidae</taxon>
        <taxon>Hypocreales</taxon>
        <taxon>Nectriaceae</taxon>
        <taxon>Fusarium</taxon>
    </lineage>
</organism>
<gene>
    <name evidence="8" type="ORF">NW762_005443</name>
</gene>
<dbReference type="OrthoDB" id="2161780at2759"/>
<dbReference type="Pfam" id="PF00282">
    <property type="entry name" value="Pyridoxal_deC"/>
    <property type="match status" value="1"/>
</dbReference>
<comment type="caution">
    <text evidence="8">The sequence shown here is derived from an EMBL/GenBank/DDBJ whole genome shotgun (WGS) entry which is preliminary data.</text>
</comment>
<reference evidence="8" key="1">
    <citation type="submission" date="2022-09" db="EMBL/GenBank/DDBJ databases">
        <title>Fusarium specimens isolated from Avocado Roots.</title>
        <authorList>
            <person name="Stajich J."/>
            <person name="Roper C."/>
            <person name="Heimlech-Rivalta G."/>
        </authorList>
    </citation>
    <scope>NUCLEOTIDE SEQUENCE</scope>
    <source>
        <strain evidence="8">CF00136</strain>
    </source>
</reference>
<evidence type="ECO:0000256" key="3">
    <source>
        <dbReference type="ARBA" id="ARBA00022793"/>
    </source>
</evidence>
<name>A0A9W8S2K6_9HYPO</name>
<sequence length="482" mass="52695">MGSINAPDELDAVISAIQSVVQRLGSTTQDVKDDPIIKVAQPEDVPYLRKIGTPGPAHSIDQVLEEAFSAFDHRMRVNHPRFMGLIPSPTSPVAWLGDIVASAFNALGASKLQASGPVVIEKTLIEWLASQVGFPSTASGICVSGGSMANLMGIVLARDRHVPHGQTQKAIAYLSDQTHYSVAKALRLLGFDKEQIRRLPADDQFRLEPAVLSQTIHDDRKAGLVPFLVVGTCGTTNTGAIDPLCQIAEICQREQIWLHVDGAYGASASLSATRHETVDGLKYADSMSWDAHKWLFQTYSCGLLLVKDKANLVRSFANEGDYLRDGVAIEDEDIPNFWNYSMELTRPASRAMKLWFTLRVIGVERIGTMIDHGFDLAERAEKELRHLSDWEIVSPASLGVITFRYAPKGVSEDELEVINTSISKNLISSNKAGVLTTKVRGKVALRICALSPELPLDDMSEIIKEADALARKGVQNGNKELD</sequence>
<dbReference type="InterPro" id="IPR015424">
    <property type="entry name" value="PyrdxlP-dep_Trfase"/>
</dbReference>
<accession>A0A9W8S2K6</accession>
<evidence type="ECO:0000256" key="5">
    <source>
        <dbReference type="ARBA" id="ARBA00023239"/>
    </source>
</evidence>
<dbReference type="AlphaFoldDB" id="A0A9W8S2K6"/>
<dbReference type="EMBL" id="JAOQAZ010000008">
    <property type="protein sequence ID" value="KAJ4264249.1"/>
    <property type="molecule type" value="Genomic_DNA"/>
</dbReference>
<evidence type="ECO:0000256" key="2">
    <source>
        <dbReference type="ARBA" id="ARBA00009533"/>
    </source>
</evidence>
<dbReference type="PANTHER" id="PTHR11999">
    <property type="entry name" value="GROUP II PYRIDOXAL-5-PHOSPHATE DECARBOXYLASE"/>
    <property type="match status" value="1"/>
</dbReference>
<keyword evidence="3" id="KW-0210">Decarboxylase</keyword>
<comment type="similarity">
    <text evidence="2 7">Belongs to the group II decarboxylase family.</text>
</comment>
<dbReference type="SUPFAM" id="SSF53383">
    <property type="entry name" value="PLP-dependent transferases"/>
    <property type="match status" value="1"/>
</dbReference>
<dbReference type="GO" id="GO:0016831">
    <property type="term" value="F:carboxy-lyase activity"/>
    <property type="evidence" value="ECO:0007669"/>
    <property type="project" value="UniProtKB-KW"/>
</dbReference>
<dbReference type="PANTHER" id="PTHR11999:SF70">
    <property type="entry name" value="MIP05841P"/>
    <property type="match status" value="1"/>
</dbReference>
<dbReference type="GO" id="GO:0019752">
    <property type="term" value="P:carboxylic acid metabolic process"/>
    <property type="evidence" value="ECO:0007669"/>
    <property type="project" value="InterPro"/>
</dbReference>
<evidence type="ECO:0000313" key="9">
    <source>
        <dbReference type="Proteomes" id="UP001152049"/>
    </source>
</evidence>
<keyword evidence="9" id="KW-1185">Reference proteome</keyword>
<evidence type="ECO:0000256" key="1">
    <source>
        <dbReference type="ARBA" id="ARBA00001933"/>
    </source>
</evidence>
<dbReference type="PROSITE" id="PS00392">
    <property type="entry name" value="DDC_GAD_HDC_YDC"/>
    <property type="match status" value="1"/>
</dbReference>
<evidence type="ECO:0000256" key="7">
    <source>
        <dbReference type="RuleBase" id="RU000382"/>
    </source>
</evidence>
<dbReference type="Gene3D" id="3.40.640.10">
    <property type="entry name" value="Type I PLP-dependent aspartate aminotransferase-like (Major domain)"/>
    <property type="match status" value="1"/>
</dbReference>
<comment type="cofactor">
    <cofactor evidence="1 6 7">
        <name>pyridoxal 5'-phosphate</name>
        <dbReference type="ChEBI" id="CHEBI:597326"/>
    </cofactor>
</comment>